<dbReference type="InterPro" id="IPR002881">
    <property type="entry name" value="DUF58"/>
</dbReference>
<comment type="caution">
    <text evidence="2">The sequence shown here is derived from an EMBL/GenBank/DDBJ whole genome shotgun (WGS) entry which is preliminary data.</text>
</comment>
<dbReference type="RefSeq" id="WP_249311129.1">
    <property type="nucleotide sequence ID" value="NZ_JACRSU010000001.1"/>
</dbReference>
<dbReference type="PANTHER" id="PTHR34351:SF2">
    <property type="entry name" value="DUF58 DOMAIN-CONTAINING PROTEIN"/>
    <property type="match status" value="1"/>
</dbReference>
<organism evidence="2 3">
    <name type="scientific">Congzhengia minquanensis</name>
    <dbReference type="NCBI Taxonomy" id="2763657"/>
    <lineage>
        <taxon>Bacteria</taxon>
        <taxon>Bacillati</taxon>
        <taxon>Bacillota</taxon>
        <taxon>Clostridia</taxon>
        <taxon>Eubacteriales</taxon>
        <taxon>Oscillospiraceae</taxon>
        <taxon>Congzhengia</taxon>
    </lineage>
</organism>
<evidence type="ECO:0000259" key="1">
    <source>
        <dbReference type="Pfam" id="PF01882"/>
    </source>
</evidence>
<dbReference type="Pfam" id="PF01882">
    <property type="entry name" value="DUF58"/>
    <property type="match status" value="1"/>
</dbReference>
<accession>A0A926DLK2</accession>
<dbReference type="AlphaFoldDB" id="A0A926DLK2"/>
<dbReference type="PANTHER" id="PTHR34351">
    <property type="entry name" value="SLR1927 PROTEIN-RELATED"/>
    <property type="match status" value="1"/>
</dbReference>
<gene>
    <name evidence="2" type="ORF">H8698_03115</name>
</gene>
<evidence type="ECO:0000313" key="2">
    <source>
        <dbReference type="EMBL" id="MBC8539967.1"/>
    </source>
</evidence>
<protein>
    <submittedName>
        <fullName evidence="2">DUF58 domain-containing protein</fullName>
    </submittedName>
</protein>
<dbReference type="Proteomes" id="UP000611762">
    <property type="component" value="Unassembled WGS sequence"/>
</dbReference>
<keyword evidence="3" id="KW-1185">Reference proteome</keyword>
<evidence type="ECO:0000313" key="3">
    <source>
        <dbReference type="Proteomes" id="UP000611762"/>
    </source>
</evidence>
<feature type="domain" description="DUF58" evidence="1">
    <location>
        <begin position="184"/>
        <end position="270"/>
    </location>
</feature>
<proteinExistence type="predicted"/>
<sequence length="373" mass="41245">MKMILSAACALLLFYIQRYIYKRIWKKNLGVTVSFVTPFAVEGENSALSEVIENKKAFPVPVLRVKFSFARGLSLTGGENVTRSDKVYKNDIFSVMPYMRITRTHEFLCEKRGFYTIDSVSLTSSDLLMSAKFTDVRPNGGQCAEFSVYPARADVARLLPVFSKIMGQREAKAQQPDPFAFRGIRDYAPFDPMRDINWKATAKTGDLKVNIHASTRAGEVRLALDLEPDSDWADNGVREEEIRIAATLASLFVQKGAEISLASNGRDIVTQASANMKSGCGPGHLTAMKEALARIDLEKGCAPFQETAQRLLDNGGEKQETVLITGAKGTAKAALYEQLARPGGLHIIFVVRPDAGALPEIREANVTRWEVHY</sequence>
<name>A0A926DLK2_9FIRM</name>
<dbReference type="EMBL" id="JACRSU010000001">
    <property type="protein sequence ID" value="MBC8539967.1"/>
    <property type="molecule type" value="Genomic_DNA"/>
</dbReference>
<reference evidence="2" key="1">
    <citation type="submission" date="2020-08" db="EMBL/GenBank/DDBJ databases">
        <title>Genome public.</title>
        <authorList>
            <person name="Liu C."/>
            <person name="Sun Q."/>
        </authorList>
    </citation>
    <scope>NUCLEOTIDE SEQUENCE</scope>
    <source>
        <strain evidence="2">H8</strain>
    </source>
</reference>